<dbReference type="Gene3D" id="1.20.5.1940">
    <property type="match status" value="1"/>
</dbReference>
<keyword evidence="1" id="KW-1185">Reference proteome</keyword>
<dbReference type="WBParaSite" id="jg12452">
    <property type="protein sequence ID" value="jg12452"/>
    <property type="gene ID" value="jg12452"/>
</dbReference>
<protein>
    <submittedName>
        <fullName evidence="2">Uncharacterized protein</fullName>
    </submittedName>
</protein>
<reference evidence="2" key="1">
    <citation type="submission" date="2022-11" db="UniProtKB">
        <authorList>
            <consortium name="WormBaseParasite"/>
        </authorList>
    </citation>
    <scope>IDENTIFICATION</scope>
</reference>
<dbReference type="Proteomes" id="UP000887574">
    <property type="component" value="Unplaced"/>
</dbReference>
<proteinExistence type="predicted"/>
<name>A0A915CU95_9BILA</name>
<evidence type="ECO:0000313" key="1">
    <source>
        <dbReference type="Proteomes" id="UP000887574"/>
    </source>
</evidence>
<sequence>MLEAVRTVEIIHYEAIITILDDSDPNWWRGSSNRGTADESDAANATIQQSCGGCYLSSCLAVRPNRRRHLLKCIQILENSDPTGEVADPSELAYYEQMSIGQSATIEKKLSEIDKQLNMLAQVDVAIRDVLAK</sequence>
<organism evidence="1 2">
    <name type="scientific">Ditylenchus dipsaci</name>
    <dbReference type="NCBI Taxonomy" id="166011"/>
    <lineage>
        <taxon>Eukaryota</taxon>
        <taxon>Metazoa</taxon>
        <taxon>Ecdysozoa</taxon>
        <taxon>Nematoda</taxon>
        <taxon>Chromadorea</taxon>
        <taxon>Rhabditida</taxon>
        <taxon>Tylenchina</taxon>
        <taxon>Tylenchomorpha</taxon>
        <taxon>Sphaerularioidea</taxon>
        <taxon>Anguinidae</taxon>
        <taxon>Anguininae</taxon>
        <taxon>Ditylenchus</taxon>
    </lineage>
</organism>
<dbReference type="AlphaFoldDB" id="A0A915CU95"/>
<evidence type="ECO:0000313" key="2">
    <source>
        <dbReference type="WBParaSite" id="jg12452"/>
    </source>
</evidence>
<accession>A0A915CU95</accession>